<dbReference type="InterPro" id="IPR015943">
    <property type="entry name" value="WD40/YVTN_repeat-like_dom_sf"/>
</dbReference>
<evidence type="ECO:0000313" key="4">
    <source>
        <dbReference type="Proteomes" id="UP000604046"/>
    </source>
</evidence>
<dbReference type="SUPFAM" id="SSF110296">
    <property type="entry name" value="Oligoxyloglucan reducing end-specific cellobiohydrolase"/>
    <property type="match status" value="1"/>
</dbReference>
<feature type="compositionally biased region" description="Polar residues" evidence="1">
    <location>
        <begin position="91"/>
        <end position="111"/>
    </location>
</feature>
<dbReference type="Gene3D" id="2.130.10.10">
    <property type="entry name" value="YVTN repeat-like/Quinoprotein amine dehydrogenase"/>
    <property type="match status" value="1"/>
</dbReference>
<feature type="region of interest" description="Disordered" evidence="1">
    <location>
        <begin position="91"/>
        <end position="117"/>
    </location>
</feature>
<name>A0A812I5S2_9DINO</name>
<feature type="chain" id="PRO_5033057082" description="Photosynthesis system II assembly factor Ycf48/Hcf136-like domain-containing protein" evidence="2">
    <location>
        <begin position="18"/>
        <end position="117"/>
    </location>
</feature>
<comment type="caution">
    <text evidence="3">The sequence shown here is derived from an EMBL/GenBank/DDBJ whole genome shotgun (WGS) entry which is preliminary data.</text>
</comment>
<keyword evidence="2" id="KW-0732">Signal</keyword>
<evidence type="ECO:0000256" key="2">
    <source>
        <dbReference type="SAM" id="SignalP"/>
    </source>
</evidence>
<reference evidence="3" key="1">
    <citation type="submission" date="2021-02" db="EMBL/GenBank/DDBJ databases">
        <authorList>
            <person name="Dougan E. K."/>
            <person name="Rhodes N."/>
            <person name="Thang M."/>
            <person name="Chan C."/>
        </authorList>
    </citation>
    <scope>NUCLEOTIDE SEQUENCE</scope>
</reference>
<dbReference type="AlphaFoldDB" id="A0A812I5S2"/>
<dbReference type="OrthoDB" id="2151161at2759"/>
<evidence type="ECO:0008006" key="5">
    <source>
        <dbReference type="Google" id="ProtNLM"/>
    </source>
</evidence>
<gene>
    <name evidence="3" type="ORF">SNAT2548_LOCUS2793</name>
</gene>
<evidence type="ECO:0000256" key="1">
    <source>
        <dbReference type="SAM" id="MobiDB-lite"/>
    </source>
</evidence>
<dbReference type="Proteomes" id="UP000604046">
    <property type="component" value="Unassembled WGS sequence"/>
</dbReference>
<dbReference type="EMBL" id="CAJNDS010000169">
    <property type="protein sequence ID" value="CAE6973269.1"/>
    <property type="molecule type" value="Genomic_DNA"/>
</dbReference>
<proteinExistence type="predicted"/>
<keyword evidence="4" id="KW-1185">Reference proteome</keyword>
<feature type="signal peptide" evidence="2">
    <location>
        <begin position="1"/>
        <end position="17"/>
    </location>
</feature>
<protein>
    <recommendedName>
        <fullName evidence="5">Photosynthesis system II assembly factor Ycf48/Hcf136-like domain-containing protein</fullName>
    </recommendedName>
</protein>
<sequence>MLPLVLLSVCLAQVVTGTPLGLGNVHRVAMSSDGTKLVAPVDYGMIYTSTDSGATWAGTESGNRSWRAVAMSSDGSTISAVASDSASVWTSTDGGSSWVENANATQTSSPDWQDMAM</sequence>
<organism evidence="3 4">
    <name type="scientific">Symbiodinium natans</name>
    <dbReference type="NCBI Taxonomy" id="878477"/>
    <lineage>
        <taxon>Eukaryota</taxon>
        <taxon>Sar</taxon>
        <taxon>Alveolata</taxon>
        <taxon>Dinophyceae</taxon>
        <taxon>Suessiales</taxon>
        <taxon>Symbiodiniaceae</taxon>
        <taxon>Symbiodinium</taxon>
    </lineage>
</organism>
<accession>A0A812I5S2</accession>
<evidence type="ECO:0000313" key="3">
    <source>
        <dbReference type="EMBL" id="CAE6973269.1"/>
    </source>
</evidence>